<dbReference type="Gene3D" id="3.60.21.10">
    <property type="match status" value="1"/>
</dbReference>
<feature type="domain" description="Calcineurin-like phosphoesterase" evidence="2">
    <location>
        <begin position="3"/>
        <end position="208"/>
    </location>
</feature>
<reference evidence="3 4" key="1">
    <citation type="journal article" date="2015" name="Genome Announc.">
        <title>Expanding the biotechnology potential of lactobacilli through comparative genomics of 213 strains and associated genera.</title>
        <authorList>
            <person name="Sun Z."/>
            <person name="Harris H.M."/>
            <person name="McCann A."/>
            <person name="Guo C."/>
            <person name="Argimon S."/>
            <person name="Zhang W."/>
            <person name="Yang X."/>
            <person name="Jeffery I.B."/>
            <person name="Cooney J.C."/>
            <person name="Kagawa T.F."/>
            <person name="Liu W."/>
            <person name="Song Y."/>
            <person name="Salvetti E."/>
            <person name="Wrobel A."/>
            <person name="Rasinkangas P."/>
            <person name="Parkhill J."/>
            <person name="Rea M.C."/>
            <person name="O'Sullivan O."/>
            <person name="Ritari J."/>
            <person name="Douillard F.P."/>
            <person name="Paul Ross R."/>
            <person name="Yang R."/>
            <person name="Briner A.E."/>
            <person name="Felis G.E."/>
            <person name="de Vos W.M."/>
            <person name="Barrangou R."/>
            <person name="Klaenhammer T.R."/>
            <person name="Caufield P.W."/>
            <person name="Cui Y."/>
            <person name="Zhang H."/>
            <person name="O'Toole P.W."/>
        </authorList>
    </citation>
    <scope>NUCLEOTIDE SEQUENCE [LARGE SCALE GENOMIC DNA]</scope>
    <source>
        <strain evidence="3 4">DSM 15833</strain>
    </source>
</reference>
<dbReference type="PANTHER" id="PTHR42850:SF2">
    <property type="entry name" value="BLL5683 PROTEIN"/>
    <property type="match status" value="1"/>
</dbReference>
<comment type="similarity">
    <text evidence="1">Belongs to the metallophosphoesterase superfamily. YfcE family.</text>
</comment>
<dbReference type="GO" id="GO:0005737">
    <property type="term" value="C:cytoplasm"/>
    <property type="evidence" value="ECO:0007669"/>
    <property type="project" value="TreeGrafter"/>
</dbReference>
<evidence type="ECO:0000256" key="1">
    <source>
        <dbReference type="ARBA" id="ARBA00008950"/>
    </source>
</evidence>
<organism evidence="3 4">
    <name type="scientific">Ligilactobacillus equi DSM 15833 = JCM 10991</name>
    <dbReference type="NCBI Taxonomy" id="1423740"/>
    <lineage>
        <taxon>Bacteria</taxon>
        <taxon>Bacillati</taxon>
        <taxon>Bacillota</taxon>
        <taxon>Bacilli</taxon>
        <taxon>Lactobacillales</taxon>
        <taxon>Lactobacillaceae</taxon>
        <taxon>Ligilactobacillus</taxon>
    </lineage>
</organism>
<dbReference type="STRING" id="1423740.FC36_GL001301"/>
<gene>
    <name evidence="3" type="ORF">FC36_GL001301</name>
</gene>
<dbReference type="RefSeq" id="WP_056986860.1">
    <property type="nucleotide sequence ID" value="NZ_AZFH01000166.1"/>
</dbReference>
<dbReference type="Proteomes" id="UP000051048">
    <property type="component" value="Unassembled WGS sequence"/>
</dbReference>
<comment type="caution">
    <text evidence="3">The sequence shown here is derived from an EMBL/GenBank/DDBJ whole genome shotgun (WGS) entry which is preliminary data.</text>
</comment>
<dbReference type="EMBL" id="AZFH01000166">
    <property type="protein sequence ID" value="KRL77574.1"/>
    <property type="molecule type" value="Genomic_DNA"/>
</dbReference>
<protein>
    <submittedName>
        <fullName evidence="3">Phosphoesterase-related protein</fullName>
    </submittedName>
</protein>
<evidence type="ECO:0000313" key="4">
    <source>
        <dbReference type="Proteomes" id="UP000051048"/>
    </source>
</evidence>
<proteinExistence type="inferred from homology"/>
<accession>A0A0R1T7N7</accession>
<dbReference type="PANTHER" id="PTHR42850">
    <property type="entry name" value="METALLOPHOSPHOESTERASE"/>
    <property type="match status" value="1"/>
</dbReference>
<name>A0A0R1T7N7_9LACO</name>
<dbReference type="PIRSF" id="PIRSF000883">
    <property type="entry name" value="Pesterase_MJ0912"/>
    <property type="match status" value="1"/>
</dbReference>
<dbReference type="InterPro" id="IPR050126">
    <property type="entry name" value="Ap4A_hydrolase"/>
</dbReference>
<dbReference type="Pfam" id="PF12850">
    <property type="entry name" value="Metallophos_2"/>
    <property type="match status" value="1"/>
</dbReference>
<evidence type="ECO:0000313" key="3">
    <source>
        <dbReference type="EMBL" id="KRL77574.1"/>
    </source>
</evidence>
<dbReference type="InterPro" id="IPR024654">
    <property type="entry name" value="Calcineurin-like_PHP_lpxH"/>
</dbReference>
<dbReference type="AlphaFoldDB" id="A0A0R1T7N7"/>
<dbReference type="OrthoDB" id="9813918at2"/>
<dbReference type="InterPro" id="IPR011152">
    <property type="entry name" value="Pesterase_MJ0912"/>
</dbReference>
<evidence type="ECO:0000259" key="2">
    <source>
        <dbReference type="Pfam" id="PF12850"/>
    </source>
</evidence>
<dbReference type="GO" id="GO:0016791">
    <property type="term" value="F:phosphatase activity"/>
    <property type="evidence" value="ECO:0007669"/>
    <property type="project" value="TreeGrafter"/>
</dbReference>
<dbReference type="InterPro" id="IPR029052">
    <property type="entry name" value="Metallo-depent_PP-like"/>
</dbReference>
<dbReference type="SUPFAM" id="SSF56300">
    <property type="entry name" value="Metallo-dependent phosphatases"/>
    <property type="match status" value="1"/>
</dbReference>
<sequence>MPKIAVFSDVHGNYTALAAVYADAQSQGVSDYWFLGDLYSPGPGANDLWKLFQKMNPSVRLKGNWEDLLLKGIAGQMSPVKPSRVYFSKLAQSLGSRLQPEILTEIANWPATAQVQVAGQTISLSHNLPDENKGQKLYPTAPQVNFEGLFVENSQADMAIYAHVHHPQMRYSLAEQLILNPGSVGQPFSQWAKQQADLRASYLILDINAQGFSDIDFRKVSYDHEVELARAQAVQIPYLDLYKEQLTTGRVHSHDHALLTKLNNQRGYLADVMAYNAAHQKQN</sequence>
<dbReference type="PATRIC" id="fig|1423740.3.peg.1402"/>